<keyword evidence="2" id="KW-1185">Reference proteome</keyword>
<evidence type="ECO:0000313" key="1">
    <source>
        <dbReference type="EMBL" id="OWJ79869.1"/>
    </source>
</evidence>
<dbReference type="Proteomes" id="UP000196878">
    <property type="component" value="Unassembled WGS sequence"/>
</dbReference>
<dbReference type="AlphaFoldDB" id="A0A212AES2"/>
<comment type="caution">
    <text evidence="1">The sequence shown here is derived from an EMBL/GenBank/DDBJ whole genome shotgun (WGS) entry which is preliminary data.</text>
</comment>
<protein>
    <submittedName>
        <fullName evidence="1">Uncharacterized protein</fullName>
    </submittedName>
</protein>
<dbReference type="EMBL" id="NIPW01000006">
    <property type="protein sequence ID" value="OWJ79869.1"/>
    <property type="molecule type" value="Genomic_DNA"/>
</dbReference>
<name>A0A212AES2_9RHOB</name>
<organism evidence="1 2">
    <name type="scientific">Haematobacter genomosp. 1</name>
    <dbReference type="NCBI Taxonomy" id="366618"/>
    <lineage>
        <taxon>Bacteria</taxon>
        <taxon>Pseudomonadati</taxon>
        <taxon>Pseudomonadota</taxon>
        <taxon>Alphaproteobacteria</taxon>
        <taxon>Rhodobacterales</taxon>
        <taxon>Paracoccaceae</taxon>
        <taxon>Haematobacter</taxon>
    </lineage>
</organism>
<sequence>MLRRLPQVRPFSAAAPKPVAAWESFHAIARGDQQAAENPRASCSASEIGKIGPRMIRNMEVFGWLS</sequence>
<accession>A0A212AES2</accession>
<gene>
    <name evidence="1" type="ORF">CDV49_03540</name>
</gene>
<reference evidence="1 2" key="1">
    <citation type="submission" date="2016-12" db="EMBL/GenBank/DDBJ databases">
        <title>Comparison of Traditional DNA-DNA Hybridization with In Silico Genomic Analysis.</title>
        <authorList>
            <person name="Nicholson A.C."/>
            <person name="Humrighouse B.W."/>
            <person name="Graziano J."/>
            <person name="Lasker B."/>
            <person name="Whitney A.M."/>
            <person name="Mcquiston J.R."/>
        </authorList>
    </citation>
    <scope>NUCLEOTIDE SEQUENCE [LARGE SCALE GENOMIC DNA]</scope>
    <source>
        <strain evidence="1 2">H2240</strain>
    </source>
</reference>
<proteinExistence type="predicted"/>
<evidence type="ECO:0000313" key="2">
    <source>
        <dbReference type="Proteomes" id="UP000196878"/>
    </source>
</evidence>